<dbReference type="KEGG" id="vta:A0358"/>
<keyword evidence="1" id="KW-0732">Signal</keyword>
<dbReference type="EMBL" id="LT960611">
    <property type="protein sequence ID" value="SON48337.1"/>
    <property type="molecule type" value="Genomic_DNA"/>
</dbReference>
<gene>
    <name evidence="2" type="ORF">VTAP4600_A0358</name>
</gene>
<proteinExistence type="predicted"/>
<dbReference type="InterPro" id="IPR016502">
    <property type="entry name" value="T2SSS_2"/>
</dbReference>
<feature type="chain" id="PRO_5017931039" description="Lipoprotein" evidence="1">
    <location>
        <begin position="26"/>
        <end position="132"/>
    </location>
</feature>
<evidence type="ECO:0000313" key="3">
    <source>
        <dbReference type="Proteomes" id="UP000235828"/>
    </source>
</evidence>
<dbReference type="AlphaFoldDB" id="A0A2N8Z8W7"/>
<feature type="signal peptide" evidence="1">
    <location>
        <begin position="1"/>
        <end position="25"/>
    </location>
</feature>
<organism evidence="2 3">
    <name type="scientific">Vibrio tapetis subsp. tapetis</name>
    <dbReference type="NCBI Taxonomy" id="1671868"/>
    <lineage>
        <taxon>Bacteria</taxon>
        <taxon>Pseudomonadati</taxon>
        <taxon>Pseudomonadota</taxon>
        <taxon>Gammaproteobacteria</taxon>
        <taxon>Vibrionales</taxon>
        <taxon>Vibrionaceae</taxon>
        <taxon>Vibrio</taxon>
    </lineage>
</organism>
<dbReference type="OrthoDB" id="5891336at2"/>
<dbReference type="Gene3D" id="3.30.300.250">
    <property type="match status" value="1"/>
</dbReference>
<evidence type="ECO:0000256" key="1">
    <source>
        <dbReference type="SAM" id="SignalP"/>
    </source>
</evidence>
<reference evidence="2 3" key="1">
    <citation type="submission" date="2017-10" db="EMBL/GenBank/DDBJ databases">
        <authorList>
            <person name="Banno H."/>
            <person name="Chua N.-H."/>
        </authorList>
    </citation>
    <scope>NUCLEOTIDE SEQUENCE [LARGE SCALE GENOMIC DNA]</scope>
    <source>
        <strain evidence="2">Vibrio tapetis CECT4600</strain>
    </source>
</reference>
<evidence type="ECO:0008006" key="4">
    <source>
        <dbReference type="Google" id="ProtNLM"/>
    </source>
</evidence>
<protein>
    <recommendedName>
        <fullName evidence="4">Lipoprotein</fullName>
    </recommendedName>
</protein>
<dbReference type="RefSeq" id="WP_102521231.1">
    <property type="nucleotide sequence ID" value="NZ_LT960611.1"/>
</dbReference>
<dbReference type="PROSITE" id="PS51257">
    <property type="entry name" value="PROKAR_LIPOPROTEIN"/>
    <property type="match status" value="1"/>
</dbReference>
<keyword evidence="3" id="KW-1185">Reference proteome</keyword>
<name>A0A2N8Z8W7_9VIBR</name>
<accession>A0A2N8Z8W7</accession>
<dbReference type="Proteomes" id="UP000235828">
    <property type="component" value="Chromosome A"/>
</dbReference>
<sequence>MPKSFLSSILLSLMAVLLVSGCASNNDKQKTINLVAEQRASILSAGLPIEYGPLNIMRASAKQGVVEIFMIFNADDASQTPQQLMSYAADYYCSSKDVKNNMEIGVKYRLMLRNPRGQLLIDQMVTMDTCKA</sequence>
<dbReference type="Pfam" id="PF16549">
    <property type="entry name" value="T2SSS_2"/>
    <property type="match status" value="1"/>
</dbReference>
<evidence type="ECO:0000313" key="2">
    <source>
        <dbReference type="EMBL" id="SON48337.1"/>
    </source>
</evidence>